<keyword evidence="1" id="KW-0175">Coiled coil</keyword>
<evidence type="ECO:0000313" key="4">
    <source>
        <dbReference type="Proteomes" id="UP000183687"/>
    </source>
</evidence>
<evidence type="ECO:0000313" key="3">
    <source>
        <dbReference type="EMBL" id="SEB50067.1"/>
    </source>
</evidence>
<dbReference type="AlphaFoldDB" id="A0AB38A5C8"/>
<dbReference type="EMBL" id="FNSH01000001">
    <property type="protein sequence ID" value="SEB50067.1"/>
    <property type="molecule type" value="Genomic_DNA"/>
</dbReference>
<organism evidence="3 4">
    <name type="scientific">Atopobium minutum</name>
    <dbReference type="NCBI Taxonomy" id="1381"/>
    <lineage>
        <taxon>Bacteria</taxon>
        <taxon>Bacillati</taxon>
        <taxon>Actinomycetota</taxon>
        <taxon>Coriobacteriia</taxon>
        <taxon>Coriobacteriales</taxon>
        <taxon>Atopobiaceae</taxon>
        <taxon>Atopobium</taxon>
    </lineage>
</organism>
<protein>
    <recommendedName>
        <fullName evidence="5">DUF3618 domain-containing protein</fullName>
    </recommendedName>
</protein>
<evidence type="ECO:0008006" key="5">
    <source>
        <dbReference type="Google" id="ProtNLM"/>
    </source>
</evidence>
<dbReference type="Proteomes" id="UP000183687">
    <property type="component" value="Unassembled WGS sequence"/>
</dbReference>
<evidence type="ECO:0000256" key="1">
    <source>
        <dbReference type="SAM" id="Coils"/>
    </source>
</evidence>
<keyword evidence="2" id="KW-0472">Membrane</keyword>
<feature type="transmembrane region" description="Helical" evidence="2">
    <location>
        <begin position="75"/>
        <end position="97"/>
    </location>
</feature>
<feature type="coiled-coil region" evidence="1">
    <location>
        <begin position="15"/>
        <end position="54"/>
    </location>
</feature>
<proteinExistence type="predicted"/>
<keyword evidence="2" id="KW-0812">Transmembrane</keyword>
<gene>
    <name evidence="3" type="ORF">SAMN04489746_0424</name>
</gene>
<comment type="caution">
    <text evidence="3">The sequence shown here is derived from an EMBL/GenBank/DDBJ whole genome shotgun (WGS) entry which is preliminary data.</text>
</comment>
<accession>A0AB38A5C8</accession>
<keyword evidence="2" id="KW-1133">Transmembrane helix</keyword>
<name>A0AB38A5C8_9ACTN</name>
<sequence length="99" mass="11289">MSNDDALTDSERAELEALRAQAAARQNAQARAELEALREAQQKAQRQAQEDARITHIREVNRRAMEPDEDLHMPFAQKLVLGVLAVIVICCAIYYYLRH</sequence>
<evidence type="ECO:0000256" key="2">
    <source>
        <dbReference type="SAM" id="Phobius"/>
    </source>
</evidence>
<reference evidence="3 4" key="1">
    <citation type="submission" date="2016-10" db="EMBL/GenBank/DDBJ databases">
        <authorList>
            <person name="Varghese N."/>
            <person name="Submissions S."/>
        </authorList>
    </citation>
    <scope>NUCLEOTIDE SEQUENCE [LARGE SCALE GENOMIC DNA]</scope>
    <source>
        <strain evidence="3 4">DSM 20586</strain>
    </source>
</reference>
<dbReference type="RefSeq" id="WP_002563404.1">
    <property type="nucleotide sequence ID" value="NZ_CALJSN010000006.1"/>
</dbReference>